<dbReference type="PANTHER" id="PTHR42718:SF9">
    <property type="entry name" value="MAJOR FACILITATOR SUPERFAMILY MULTIDRUG TRANSPORTER MFSC"/>
    <property type="match status" value="1"/>
</dbReference>
<evidence type="ECO:0000256" key="7">
    <source>
        <dbReference type="SAM" id="Phobius"/>
    </source>
</evidence>
<evidence type="ECO:0000313" key="10">
    <source>
        <dbReference type="Proteomes" id="UP000567179"/>
    </source>
</evidence>
<keyword evidence="3 7" id="KW-0812">Transmembrane</keyword>
<dbReference type="InterPro" id="IPR020846">
    <property type="entry name" value="MFS_dom"/>
</dbReference>
<feature type="transmembrane region" description="Helical" evidence="7">
    <location>
        <begin position="296"/>
        <end position="320"/>
    </location>
</feature>
<feature type="transmembrane region" description="Helical" evidence="7">
    <location>
        <begin position="264"/>
        <end position="284"/>
    </location>
</feature>
<evidence type="ECO:0000259" key="8">
    <source>
        <dbReference type="PROSITE" id="PS50850"/>
    </source>
</evidence>
<keyword evidence="10" id="KW-1185">Reference proteome</keyword>
<feature type="region of interest" description="Disordered" evidence="6">
    <location>
        <begin position="794"/>
        <end position="840"/>
    </location>
</feature>
<evidence type="ECO:0000256" key="1">
    <source>
        <dbReference type="ARBA" id="ARBA00004141"/>
    </source>
</evidence>
<dbReference type="PANTHER" id="PTHR42718">
    <property type="entry name" value="MAJOR FACILITATOR SUPERFAMILY MULTIDRUG TRANSPORTER MFSC"/>
    <property type="match status" value="1"/>
</dbReference>
<evidence type="ECO:0000256" key="2">
    <source>
        <dbReference type="ARBA" id="ARBA00022448"/>
    </source>
</evidence>
<dbReference type="AlphaFoldDB" id="A0A8H5BQ80"/>
<feature type="compositionally biased region" description="Basic and acidic residues" evidence="6">
    <location>
        <begin position="794"/>
        <end position="805"/>
    </location>
</feature>
<feature type="transmembrane region" description="Helical" evidence="7">
    <location>
        <begin position="591"/>
        <end position="610"/>
    </location>
</feature>
<feature type="compositionally biased region" description="Polar residues" evidence="6">
    <location>
        <begin position="22"/>
        <end position="31"/>
    </location>
</feature>
<feature type="transmembrane region" description="Helical" evidence="7">
    <location>
        <begin position="391"/>
        <end position="410"/>
    </location>
</feature>
<accession>A0A8H5BQ80</accession>
<evidence type="ECO:0000256" key="5">
    <source>
        <dbReference type="ARBA" id="ARBA00023136"/>
    </source>
</evidence>
<keyword evidence="5 7" id="KW-0472">Membrane</keyword>
<reference evidence="9 10" key="1">
    <citation type="journal article" date="2020" name="ISME J.">
        <title>Uncovering the hidden diversity of litter-decomposition mechanisms in mushroom-forming fungi.</title>
        <authorList>
            <person name="Floudas D."/>
            <person name="Bentzer J."/>
            <person name="Ahren D."/>
            <person name="Johansson T."/>
            <person name="Persson P."/>
            <person name="Tunlid A."/>
        </authorList>
    </citation>
    <scope>NUCLEOTIDE SEQUENCE [LARGE SCALE GENOMIC DNA]</scope>
    <source>
        <strain evidence="9 10">CBS 101986</strain>
    </source>
</reference>
<proteinExistence type="predicted"/>
<dbReference type="OrthoDB" id="5086884at2759"/>
<protein>
    <recommendedName>
        <fullName evidence="8">Major facilitator superfamily (MFS) profile domain-containing protein</fullName>
    </recommendedName>
</protein>
<dbReference type="GO" id="GO:0016020">
    <property type="term" value="C:membrane"/>
    <property type="evidence" value="ECO:0007669"/>
    <property type="project" value="UniProtKB-SubCell"/>
</dbReference>
<evidence type="ECO:0000256" key="6">
    <source>
        <dbReference type="SAM" id="MobiDB-lite"/>
    </source>
</evidence>
<feature type="region of interest" description="Disordered" evidence="6">
    <location>
        <begin position="85"/>
        <end position="132"/>
    </location>
</feature>
<feature type="compositionally biased region" description="Pro residues" evidence="6">
    <location>
        <begin position="45"/>
        <end position="60"/>
    </location>
</feature>
<dbReference type="InterPro" id="IPR011701">
    <property type="entry name" value="MFS"/>
</dbReference>
<feature type="compositionally biased region" description="Polar residues" evidence="6">
    <location>
        <begin position="1"/>
        <end position="10"/>
    </location>
</feature>
<sequence>MSTNPNSNPPYQGLHQDEQHTQAHANSQFLCSVSRSPSHSSSSPLPIPPPSTPSSVPLPIPAEMALAPSFTPTMVNSQSVASAATSTTTKTALSTSTGTAVVTMEESQSDGTRSGSVTRAPSLGDQGNVLKKNVGMENVTGREELDTGSAMTEAKRSLLNQCVIVLTVTSNMIINTANSTAMSIALPTVEREWHLEPAQLQWMMSAYPLSSGCLFLVCGRLADVYGRKRVFLAGAAFLAIFTLACGFAEAKRLDVVIDIITLDILRGIQGVGAAATIPASLGILAQSFPPSRARSLAFATFSAGAPIGAVFGTAIGGILTEHTWRSSFYLLAALTALVFVGGWIAVDADVPSEEKDKRIDWIGAGLVTSGLVFIVFVLGQGEVAEQRWATGYIIALLIIGVILVGIFLYWQHYLEVRHNVSAGKRFLAGVPVDDENGLPLQSQIQPVNSFEGPPTGGPVHCGGKPGRSGGLKFCGFRISSVRPFISTCPNVCSPASTQLSPGSNISASHHPAVPSRARSLTALSPTLFQRIKHNLTTPPPLMKLSIWTRADGRIAAMMAIAFTNWCAFMSWTFWVQLYYQNYLGYGPMQVVVRLLPMFVSGMACNVFVGLMAAHVPVVWLVGSGAAATTLACVLFAVIDPRVSYWGYAFTASVLSVMGADFVFSAGTLFISKFALPHEQSVAGALFNTMTQLGTAVGVTVTTVIYNSVGPRIHPGHDNLLMYRAAQWGSFAFGCIATTLAIVCFIGVGVVGHKGEKPIDTLCEKEEGGCRAITSKSYALAIEMDADPKLDHEINEGTEKRGERQRVSYGGSIQEDELITPPGTPTTGPTSAPVTPPRLQH</sequence>
<feature type="compositionally biased region" description="Low complexity" evidence="6">
    <location>
        <begin position="32"/>
        <end position="44"/>
    </location>
</feature>
<organism evidence="9 10">
    <name type="scientific">Psilocybe cf. subviscida</name>
    <dbReference type="NCBI Taxonomy" id="2480587"/>
    <lineage>
        <taxon>Eukaryota</taxon>
        <taxon>Fungi</taxon>
        <taxon>Dikarya</taxon>
        <taxon>Basidiomycota</taxon>
        <taxon>Agaricomycotina</taxon>
        <taxon>Agaricomycetes</taxon>
        <taxon>Agaricomycetidae</taxon>
        <taxon>Agaricales</taxon>
        <taxon>Agaricineae</taxon>
        <taxon>Strophariaceae</taxon>
        <taxon>Psilocybe</taxon>
    </lineage>
</organism>
<feature type="transmembrane region" description="Helical" evidence="7">
    <location>
        <begin position="326"/>
        <end position="346"/>
    </location>
</feature>
<feature type="transmembrane region" description="Helical" evidence="7">
    <location>
        <begin position="230"/>
        <end position="249"/>
    </location>
</feature>
<gene>
    <name evidence="9" type="ORF">D9619_005084</name>
</gene>
<feature type="compositionally biased region" description="Low complexity" evidence="6">
    <location>
        <begin position="85"/>
        <end position="100"/>
    </location>
</feature>
<keyword evidence="4 7" id="KW-1133">Transmembrane helix</keyword>
<dbReference type="PROSITE" id="PS50850">
    <property type="entry name" value="MFS"/>
    <property type="match status" value="1"/>
</dbReference>
<feature type="domain" description="Major facilitator superfamily (MFS) profile" evidence="8">
    <location>
        <begin position="164"/>
        <end position="754"/>
    </location>
</feature>
<feature type="transmembrane region" description="Helical" evidence="7">
    <location>
        <begin position="682"/>
        <end position="705"/>
    </location>
</feature>
<dbReference type="Gene3D" id="1.20.1250.20">
    <property type="entry name" value="MFS general substrate transporter like domains"/>
    <property type="match status" value="2"/>
</dbReference>
<comment type="caution">
    <text evidence="9">The sequence shown here is derived from an EMBL/GenBank/DDBJ whole genome shotgun (WGS) entry which is preliminary data.</text>
</comment>
<feature type="transmembrane region" description="Helical" evidence="7">
    <location>
        <begin position="358"/>
        <end position="379"/>
    </location>
</feature>
<dbReference type="InterPro" id="IPR036259">
    <property type="entry name" value="MFS_trans_sf"/>
</dbReference>
<evidence type="ECO:0000256" key="3">
    <source>
        <dbReference type="ARBA" id="ARBA00022692"/>
    </source>
</evidence>
<dbReference type="GO" id="GO:0022857">
    <property type="term" value="F:transmembrane transporter activity"/>
    <property type="evidence" value="ECO:0007669"/>
    <property type="project" value="InterPro"/>
</dbReference>
<feature type="transmembrane region" description="Helical" evidence="7">
    <location>
        <begin position="158"/>
        <end position="178"/>
    </location>
</feature>
<feature type="transmembrane region" description="Helical" evidence="7">
    <location>
        <begin position="644"/>
        <end position="670"/>
    </location>
</feature>
<feature type="transmembrane region" description="Helical" evidence="7">
    <location>
        <begin position="554"/>
        <end position="579"/>
    </location>
</feature>
<feature type="transmembrane region" description="Helical" evidence="7">
    <location>
        <begin position="198"/>
        <end position="218"/>
    </location>
</feature>
<dbReference type="SUPFAM" id="SSF103473">
    <property type="entry name" value="MFS general substrate transporter"/>
    <property type="match status" value="1"/>
</dbReference>
<feature type="transmembrane region" description="Helical" evidence="7">
    <location>
        <begin position="725"/>
        <end position="750"/>
    </location>
</feature>
<name>A0A8H5BQ80_9AGAR</name>
<evidence type="ECO:0000256" key="4">
    <source>
        <dbReference type="ARBA" id="ARBA00022989"/>
    </source>
</evidence>
<keyword evidence="2" id="KW-0813">Transport</keyword>
<feature type="compositionally biased region" description="Polar residues" evidence="6">
    <location>
        <begin position="105"/>
        <end position="119"/>
    </location>
</feature>
<dbReference type="Proteomes" id="UP000567179">
    <property type="component" value="Unassembled WGS sequence"/>
</dbReference>
<evidence type="ECO:0000313" key="9">
    <source>
        <dbReference type="EMBL" id="KAF5327219.1"/>
    </source>
</evidence>
<feature type="region of interest" description="Disordered" evidence="6">
    <location>
        <begin position="1"/>
        <end position="60"/>
    </location>
</feature>
<dbReference type="EMBL" id="JAACJJ010000014">
    <property type="protein sequence ID" value="KAF5327219.1"/>
    <property type="molecule type" value="Genomic_DNA"/>
</dbReference>
<dbReference type="Pfam" id="PF07690">
    <property type="entry name" value="MFS_1"/>
    <property type="match status" value="2"/>
</dbReference>
<feature type="transmembrane region" description="Helical" evidence="7">
    <location>
        <begin position="617"/>
        <end position="638"/>
    </location>
</feature>
<comment type="subcellular location">
    <subcellularLocation>
        <location evidence="1">Membrane</location>
        <topology evidence="1">Multi-pass membrane protein</topology>
    </subcellularLocation>
</comment>